<evidence type="ECO:0000256" key="3">
    <source>
        <dbReference type="SAM" id="MobiDB-lite"/>
    </source>
</evidence>
<evidence type="ECO:0000256" key="2">
    <source>
        <dbReference type="ARBA" id="ARBA00022525"/>
    </source>
</evidence>
<feature type="compositionally biased region" description="Basic and acidic residues" evidence="3">
    <location>
        <begin position="344"/>
        <end position="363"/>
    </location>
</feature>
<name>A0ABV7TH18_9RHOB</name>
<dbReference type="PROSITE" id="PS00330">
    <property type="entry name" value="HEMOLYSIN_CALCIUM"/>
    <property type="match status" value="4"/>
</dbReference>
<feature type="region of interest" description="Disordered" evidence="3">
    <location>
        <begin position="248"/>
        <end position="399"/>
    </location>
</feature>
<dbReference type="InterPro" id="IPR001343">
    <property type="entry name" value="Hemolysn_Ca-bd"/>
</dbReference>
<keyword evidence="2" id="KW-0964">Secreted</keyword>
<dbReference type="EMBL" id="JBHRXI010000004">
    <property type="protein sequence ID" value="MFC3613105.1"/>
    <property type="molecule type" value="Genomic_DNA"/>
</dbReference>
<evidence type="ECO:0000256" key="1">
    <source>
        <dbReference type="ARBA" id="ARBA00004613"/>
    </source>
</evidence>
<evidence type="ECO:0000313" key="5">
    <source>
        <dbReference type="Proteomes" id="UP001595629"/>
    </source>
</evidence>
<sequence length="604" mass="63485">MPTTDYSGPFMFSEYASAGDISLFSDVTDNTLLPFGQKVSFSVDRSDFSETFSLGGIFENGIHAGSQELTDFKMDRLGQINVGDYLYITPFASGDSYTDGHNPDSGVFLDFNEERDSVVITWNEMKYSLGGDDLLTYQAEIIDRGDGDAEIIFRHADLYDPPMKTYLHYWGMGVGDGPGSELVFIPNYELASSEPSLLDLGSAIGNAGVQGVWHFHIIDGAVQFLVPSDDEVFEGSAGNDLLVSDGGNDTLNGYEGDDTLAGGSGNDLLSGGADRDILNGNEGVDTLDGGQGEDTIEGGRGDDFLSGDGGNDLVRGDAGDDTLQGGSGNDTLEGGSGRDSILGGDEHDSISGGSDHDYLRGEDGADWIDGGDGSDTIFGGDGEDTITGGRGRDSIEGGAGDDLIVEVWNTDEHGSSAHDIINGHGGNDTIDGARGSDRLGGQAGDDVIRGSDGNDKIGGGAGNDVLSGGSGNDWFSGGAGDDFIYGDTGWNHANGGAGADTFLLTPDGHLTVYNFNAAEGDRLIVDGDRWERGDFYLRTDADAQIVGADNDHVVVEATILYREGDSAPFREIAEIRSLFDMDSLRLDLPSANGEVIDPIVWDLA</sequence>
<comment type="subcellular location">
    <subcellularLocation>
        <location evidence="1">Secreted</location>
    </subcellularLocation>
</comment>
<dbReference type="Gene3D" id="2.150.10.10">
    <property type="entry name" value="Serralysin-like metalloprotease, C-terminal"/>
    <property type="match status" value="5"/>
</dbReference>
<protein>
    <submittedName>
        <fullName evidence="4">Calcium-binding protein</fullName>
    </submittedName>
</protein>
<comment type="caution">
    <text evidence="4">The sequence shown here is derived from an EMBL/GenBank/DDBJ whole genome shotgun (WGS) entry which is preliminary data.</text>
</comment>
<dbReference type="InterPro" id="IPR011049">
    <property type="entry name" value="Serralysin-like_metalloprot_C"/>
</dbReference>
<dbReference type="SUPFAM" id="SSF51120">
    <property type="entry name" value="beta-Roll"/>
    <property type="match status" value="3"/>
</dbReference>
<dbReference type="Proteomes" id="UP001595629">
    <property type="component" value="Unassembled WGS sequence"/>
</dbReference>
<gene>
    <name evidence="4" type="ORF">ACFORG_04970</name>
</gene>
<organism evidence="4 5">
    <name type="scientific">Lutimaribacter marinistellae</name>
    <dbReference type="NCBI Taxonomy" id="1820329"/>
    <lineage>
        <taxon>Bacteria</taxon>
        <taxon>Pseudomonadati</taxon>
        <taxon>Pseudomonadota</taxon>
        <taxon>Alphaproteobacteria</taxon>
        <taxon>Rhodobacterales</taxon>
        <taxon>Roseobacteraceae</taxon>
        <taxon>Lutimaribacter</taxon>
    </lineage>
</organism>
<dbReference type="PANTHER" id="PTHR38340">
    <property type="entry name" value="S-LAYER PROTEIN"/>
    <property type="match status" value="1"/>
</dbReference>
<dbReference type="PANTHER" id="PTHR38340:SF1">
    <property type="entry name" value="S-LAYER PROTEIN"/>
    <property type="match status" value="1"/>
</dbReference>
<dbReference type="PRINTS" id="PR00313">
    <property type="entry name" value="CABNDNGRPT"/>
</dbReference>
<dbReference type="InterPro" id="IPR050557">
    <property type="entry name" value="RTX_toxin/Mannuronan_C5-epim"/>
</dbReference>
<accession>A0ABV7TH18</accession>
<dbReference type="Pfam" id="PF00353">
    <property type="entry name" value="HemolysinCabind"/>
    <property type="match status" value="5"/>
</dbReference>
<dbReference type="RefSeq" id="WP_386734282.1">
    <property type="nucleotide sequence ID" value="NZ_JBHRXI010000004.1"/>
</dbReference>
<reference evidence="5" key="1">
    <citation type="journal article" date="2019" name="Int. J. Syst. Evol. Microbiol.">
        <title>The Global Catalogue of Microorganisms (GCM) 10K type strain sequencing project: providing services to taxonomists for standard genome sequencing and annotation.</title>
        <authorList>
            <consortium name="The Broad Institute Genomics Platform"/>
            <consortium name="The Broad Institute Genome Sequencing Center for Infectious Disease"/>
            <person name="Wu L."/>
            <person name="Ma J."/>
        </authorList>
    </citation>
    <scope>NUCLEOTIDE SEQUENCE [LARGE SCALE GENOMIC DNA]</scope>
    <source>
        <strain evidence="5">KCTC 42911</strain>
    </source>
</reference>
<evidence type="ECO:0000313" key="4">
    <source>
        <dbReference type="EMBL" id="MFC3613105.1"/>
    </source>
</evidence>
<dbReference type="InterPro" id="IPR018511">
    <property type="entry name" value="Hemolysin-typ_Ca-bd_CS"/>
</dbReference>
<keyword evidence="5" id="KW-1185">Reference proteome</keyword>
<proteinExistence type="predicted"/>